<feature type="compositionally biased region" description="Polar residues" evidence="1">
    <location>
        <begin position="165"/>
        <end position="175"/>
    </location>
</feature>
<dbReference type="Proteomes" id="UP001151518">
    <property type="component" value="Unassembled WGS sequence"/>
</dbReference>
<proteinExistence type="predicted"/>
<feature type="compositionally biased region" description="Polar residues" evidence="1">
    <location>
        <begin position="64"/>
        <end position="77"/>
    </location>
</feature>
<feature type="region of interest" description="Disordered" evidence="1">
    <location>
        <begin position="37"/>
        <end position="181"/>
    </location>
</feature>
<feature type="compositionally biased region" description="Polar residues" evidence="1">
    <location>
        <begin position="37"/>
        <end position="48"/>
    </location>
</feature>
<feature type="compositionally biased region" description="Low complexity" evidence="1">
    <location>
        <begin position="202"/>
        <end position="222"/>
    </location>
</feature>
<reference evidence="3" key="1">
    <citation type="submission" date="2022-07" db="EMBL/GenBank/DDBJ databases">
        <title>Phylogenomic reconstructions and comparative analyses of Kickxellomycotina fungi.</title>
        <authorList>
            <person name="Reynolds N.K."/>
            <person name="Stajich J.E."/>
            <person name="Barry K."/>
            <person name="Grigoriev I.V."/>
            <person name="Crous P."/>
            <person name="Smith M.E."/>
        </authorList>
    </citation>
    <scope>NUCLEOTIDE SEQUENCE</scope>
    <source>
        <strain evidence="3">NRRL 3115</strain>
    </source>
</reference>
<evidence type="ECO:0000313" key="4">
    <source>
        <dbReference type="Proteomes" id="UP001151518"/>
    </source>
</evidence>
<feature type="region of interest" description="Disordered" evidence="1">
    <location>
        <begin position="197"/>
        <end position="222"/>
    </location>
</feature>
<evidence type="ECO:0000256" key="1">
    <source>
        <dbReference type="SAM" id="MobiDB-lite"/>
    </source>
</evidence>
<evidence type="ECO:0000313" key="3">
    <source>
        <dbReference type="EMBL" id="KAJ2679314.1"/>
    </source>
</evidence>
<feature type="chain" id="PRO_5040879629" description="Secreted protein" evidence="2">
    <location>
        <begin position="21"/>
        <end position="240"/>
    </location>
</feature>
<gene>
    <name evidence="3" type="ORF">GGI25_001670</name>
</gene>
<name>A0A9W8GAC4_9FUNG</name>
<dbReference type="EMBL" id="JANBTW010000013">
    <property type="protein sequence ID" value="KAJ2679314.1"/>
    <property type="molecule type" value="Genomic_DNA"/>
</dbReference>
<keyword evidence="2" id="KW-0732">Signal</keyword>
<evidence type="ECO:0000256" key="2">
    <source>
        <dbReference type="SAM" id="SignalP"/>
    </source>
</evidence>
<feature type="compositionally biased region" description="Polar residues" evidence="1">
    <location>
        <begin position="124"/>
        <end position="152"/>
    </location>
</feature>
<protein>
    <recommendedName>
        <fullName evidence="5">Secreted protein</fullName>
    </recommendedName>
</protein>
<organism evidence="3 4">
    <name type="scientific">Coemansia spiralis</name>
    <dbReference type="NCBI Taxonomy" id="417178"/>
    <lineage>
        <taxon>Eukaryota</taxon>
        <taxon>Fungi</taxon>
        <taxon>Fungi incertae sedis</taxon>
        <taxon>Zoopagomycota</taxon>
        <taxon>Kickxellomycotina</taxon>
        <taxon>Kickxellomycetes</taxon>
        <taxon>Kickxellales</taxon>
        <taxon>Kickxellaceae</taxon>
        <taxon>Coemansia</taxon>
    </lineage>
</organism>
<dbReference type="OrthoDB" id="5592057at2759"/>
<dbReference type="AlphaFoldDB" id="A0A9W8GAC4"/>
<evidence type="ECO:0008006" key="5">
    <source>
        <dbReference type="Google" id="ProtNLM"/>
    </source>
</evidence>
<feature type="signal peptide" evidence="2">
    <location>
        <begin position="1"/>
        <end position="20"/>
    </location>
</feature>
<sequence>MHTLSCSALAFAAALYAVSADACGCHHYRHYYKRQGSPMQSADASPVSNGMPGNPANNDMPGNPINNGMSGNPNSQVGGPIPNIDTAPAPPAESTAAAGNNANPLIGDNMNVPNGGNKEPVGSGISSPSAVQNGPTNEPTGSATQTIPSTIFNDLPGFLGLTFPGQMQQPTSPTSVAPMGETQLPKSFASVVPDMAESQLPTQSTTNSQKSNQSAAMSSNAAAQPGPLAAGILFILAMLF</sequence>
<comment type="caution">
    <text evidence="3">The sequence shown here is derived from an EMBL/GenBank/DDBJ whole genome shotgun (WGS) entry which is preliminary data.</text>
</comment>
<accession>A0A9W8GAC4</accession>